<name>A0A9Q0YAL1_HOLLE</name>
<dbReference type="Proteomes" id="UP001152320">
    <property type="component" value="Unassembled WGS sequence"/>
</dbReference>
<evidence type="ECO:0000313" key="4">
    <source>
        <dbReference type="Proteomes" id="UP001152320"/>
    </source>
</evidence>
<organism evidence="2 4">
    <name type="scientific">Holothuria leucospilota</name>
    <name type="common">Black long sea cucumber</name>
    <name type="synonym">Mertensiothuria leucospilota</name>
    <dbReference type="NCBI Taxonomy" id="206669"/>
    <lineage>
        <taxon>Eukaryota</taxon>
        <taxon>Metazoa</taxon>
        <taxon>Echinodermata</taxon>
        <taxon>Eleutherozoa</taxon>
        <taxon>Echinozoa</taxon>
        <taxon>Holothuroidea</taxon>
        <taxon>Aspidochirotacea</taxon>
        <taxon>Aspidochirotida</taxon>
        <taxon>Holothuriidae</taxon>
        <taxon>Holothuria</taxon>
    </lineage>
</organism>
<comment type="caution">
    <text evidence="2">The sequence shown here is derived from an EMBL/GenBank/DDBJ whole genome shotgun (WGS) entry which is preliminary data.</text>
</comment>
<keyword evidence="4" id="KW-1185">Reference proteome</keyword>
<accession>A0A9Q0YAL1</accession>
<dbReference type="EMBL" id="JAIZAY010000514">
    <property type="protein sequence ID" value="KAJ8018233.1"/>
    <property type="molecule type" value="Genomic_DNA"/>
</dbReference>
<dbReference type="AlphaFoldDB" id="A0A9Q0YAL1"/>
<sequence>MVPSKWDGVYEKCYGCIDKSEEGDPLFGKIRHVLVSHSTVTLMCELWYSIGFE</sequence>
<dbReference type="OrthoDB" id="9995573at2759"/>
<reference evidence="2" key="1">
    <citation type="submission" date="2021-10" db="EMBL/GenBank/DDBJ databases">
        <title>Tropical sea cucumber genome reveals ecological adaptation and Cuvierian tubules defense mechanism.</title>
        <authorList>
            <person name="Chen T."/>
        </authorList>
    </citation>
    <scope>NUCLEOTIDE SEQUENCE</scope>
    <source>
        <strain evidence="2">Nanhai2018</strain>
        <tissue evidence="2">Muscle</tissue>
    </source>
</reference>
<protein>
    <submittedName>
        <fullName evidence="2">Uncharacterized protein</fullName>
    </submittedName>
</protein>
<evidence type="ECO:0000313" key="2">
    <source>
        <dbReference type="EMBL" id="KAJ8017745.1"/>
    </source>
</evidence>
<proteinExistence type="predicted"/>
<dbReference type="EMBL" id="JAIZAY010001108">
    <property type="protein sequence ID" value="KAJ8017715.1"/>
    <property type="molecule type" value="Genomic_DNA"/>
</dbReference>
<gene>
    <name evidence="3" type="ORF">HOLleu_43880</name>
    <name evidence="2" type="ORF">HOLleu_44627</name>
    <name evidence="1" type="ORF">HOLleu_44679</name>
</gene>
<dbReference type="EMBL" id="JAIZAY010001057">
    <property type="protein sequence ID" value="KAJ8017745.1"/>
    <property type="molecule type" value="Genomic_DNA"/>
</dbReference>
<evidence type="ECO:0000313" key="1">
    <source>
        <dbReference type="EMBL" id="KAJ8017715.1"/>
    </source>
</evidence>
<evidence type="ECO:0000313" key="3">
    <source>
        <dbReference type="EMBL" id="KAJ8018233.1"/>
    </source>
</evidence>